<name>A0A9P4W7K6_CURKU</name>
<organism evidence="2 3">
    <name type="scientific">Curvularia kusanoi</name>
    <name type="common">Cochliobolus kusanoi</name>
    <dbReference type="NCBI Taxonomy" id="90978"/>
    <lineage>
        <taxon>Eukaryota</taxon>
        <taxon>Fungi</taxon>
        <taxon>Dikarya</taxon>
        <taxon>Ascomycota</taxon>
        <taxon>Pezizomycotina</taxon>
        <taxon>Dothideomycetes</taxon>
        <taxon>Pleosporomycetidae</taxon>
        <taxon>Pleosporales</taxon>
        <taxon>Pleosporineae</taxon>
        <taxon>Pleosporaceae</taxon>
        <taxon>Curvularia</taxon>
    </lineage>
</organism>
<gene>
    <name evidence="2" type="ORF">E8E13_007130</name>
</gene>
<feature type="transmembrane region" description="Helical" evidence="1">
    <location>
        <begin position="548"/>
        <end position="569"/>
    </location>
</feature>
<accession>A0A9P4W7K6</accession>
<evidence type="ECO:0000313" key="2">
    <source>
        <dbReference type="EMBL" id="KAF3000848.1"/>
    </source>
</evidence>
<evidence type="ECO:0000313" key="3">
    <source>
        <dbReference type="Proteomes" id="UP000801428"/>
    </source>
</evidence>
<protein>
    <submittedName>
        <fullName evidence="2">Uncharacterized protein</fullName>
    </submittedName>
</protein>
<dbReference type="OrthoDB" id="3790651at2759"/>
<keyword evidence="1" id="KW-1133">Transmembrane helix</keyword>
<keyword evidence="1" id="KW-0812">Transmembrane</keyword>
<dbReference type="Proteomes" id="UP000801428">
    <property type="component" value="Unassembled WGS sequence"/>
</dbReference>
<comment type="caution">
    <text evidence="2">The sequence shown here is derived from an EMBL/GenBank/DDBJ whole genome shotgun (WGS) entry which is preliminary data.</text>
</comment>
<dbReference type="AlphaFoldDB" id="A0A9P4W7K6"/>
<dbReference type="EMBL" id="SWKU01000014">
    <property type="protein sequence ID" value="KAF3000848.1"/>
    <property type="molecule type" value="Genomic_DNA"/>
</dbReference>
<sequence>MGTRVVDYFRHFREPTRTVGLKIKGSDLFWVQLSRLVSISVLLTGIAFGGSSFNIVLKDFTLSWYSIDSDLQLALLGFFNKVLDVLLVSSLEYTASVLLTTWMTAEPRKAPCGASFNDFDVKNELTKPWMTIRSFAKRSDWSWKNVKSLTFWKSLGSWEGWRRRASWKSFGRFVLCLCISVCVLLQGLAINTIAIPKERWFPNRPDAHNGWTITKQARRDFTITHPKVYLETLTWSHETKLATSNIGDKAAPAWAAAVSASRAVESIADMMLEYSRYWTGWQPVLNKNISGSRVWTGLNTTFDETNVLETLSVSGTQVWDVFQWQCDGRHRLAKGSTGWNGNLTLMVPVLNSKCELHTSDSILPQGTTTVNFPYGQSTDPATFTIDLGSIPGRDFPGAVCTFTFRQSLHSFGMWIIKMDAPDVSQNQYWANFTEPLIYQPAQPEDLTMARALAVHADSVLSSMDRLMTPDGVLMYLLLLSRKLRADIPAITSDVHGLTVMMGVLLQNMITCSDSLSPPLPTSLPASPDDIITSYSIQWQIVGSGPRLAWEWAAVFILAVILCCFGFGIWQTFWYRIAPGPWTEVPGMMMLAYNTNNLEHMDDEKEASKMLYAVETEPDTSDTMLWSWPAEKTI</sequence>
<keyword evidence="1" id="KW-0472">Membrane</keyword>
<evidence type="ECO:0000256" key="1">
    <source>
        <dbReference type="SAM" id="Phobius"/>
    </source>
</evidence>
<reference evidence="2" key="1">
    <citation type="submission" date="2019-04" db="EMBL/GenBank/DDBJ databases">
        <title>Sequencing of skin fungus with MAO and IRED activity.</title>
        <authorList>
            <person name="Marsaioli A.J."/>
            <person name="Bonatto J.M.C."/>
            <person name="Reis Junior O."/>
        </authorList>
    </citation>
    <scope>NUCLEOTIDE SEQUENCE</scope>
    <source>
        <strain evidence="2">30M1</strain>
    </source>
</reference>
<feature type="transmembrane region" description="Helical" evidence="1">
    <location>
        <begin position="36"/>
        <end position="57"/>
    </location>
</feature>
<proteinExistence type="predicted"/>
<keyword evidence="3" id="KW-1185">Reference proteome</keyword>
<feature type="transmembrane region" description="Helical" evidence="1">
    <location>
        <begin position="170"/>
        <end position="189"/>
    </location>
</feature>